<evidence type="ECO:0000313" key="2">
    <source>
        <dbReference type="EMBL" id="KAJ1718607.1"/>
    </source>
</evidence>
<feature type="region of interest" description="Disordered" evidence="1">
    <location>
        <begin position="181"/>
        <end position="238"/>
    </location>
</feature>
<proteinExistence type="predicted"/>
<dbReference type="Proteomes" id="UP001149813">
    <property type="component" value="Unassembled WGS sequence"/>
</dbReference>
<gene>
    <name evidence="2" type="ORF">LPJ53_006424</name>
</gene>
<feature type="compositionally biased region" description="Acidic residues" evidence="1">
    <location>
        <begin position="181"/>
        <end position="190"/>
    </location>
</feature>
<dbReference type="EMBL" id="JANBOJ010000776">
    <property type="protein sequence ID" value="KAJ1718607.1"/>
    <property type="molecule type" value="Genomic_DNA"/>
</dbReference>
<keyword evidence="3" id="KW-1185">Reference proteome</keyword>
<name>A0A9W7XUC9_9FUNG</name>
<reference evidence="2" key="1">
    <citation type="submission" date="2022-07" db="EMBL/GenBank/DDBJ databases">
        <title>Phylogenomic reconstructions and comparative analyses of Kickxellomycotina fungi.</title>
        <authorList>
            <person name="Reynolds N.K."/>
            <person name="Stajich J.E."/>
            <person name="Barry K."/>
            <person name="Grigoriev I.V."/>
            <person name="Crous P."/>
            <person name="Smith M.E."/>
        </authorList>
    </citation>
    <scope>NUCLEOTIDE SEQUENCE</scope>
    <source>
        <strain evidence="2">NBRC 32514</strain>
    </source>
</reference>
<feature type="compositionally biased region" description="Polar residues" evidence="1">
    <location>
        <begin position="207"/>
        <end position="220"/>
    </location>
</feature>
<protein>
    <submittedName>
        <fullName evidence="2">Uncharacterized protein</fullName>
    </submittedName>
</protein>
<accession>A0A9W7XUC9</accession>
<comment type="caution">
    <text evidence="2">The sequence shown here is derived from an EMBL/GenBank/DDBJ whole genome shotgun (WGS) entry which is preliminary data.</text>
</comment>
<dbReference type="AlphaFoldDB" id="A0A9W7XUC9"/>
<sequence length="295" mass="33086">MDGATLQEPGNVHSLRAVETAVVVLHLRTTTQIDELMRHASVAIQQRWEYLGPSVDKGSGRQPPSTLFRQIDDALQWQSDDIGEYIRHEHFALELTEEQKDTLCPENVVFEYTDHQTLHAYAPFGSGSSGGMMVVDLVWESDSRRWVYFNVKILEVTKMAELATTVVEALKVFKDKQTLEADGDEDDDDYWGQFVQPERPADRNDTNGKTAASNGDNISENGYWGQYDDDASSASGQDDRIDEIEHKPRDERQLAILKSVELSLQAAAVASQASGVSEAEFLQMAYQQFHATGRQ</sequence>
<dbReference type="OrthoDB" id="5596480at2759"/>
<evidence type="ECO:0000256" key="1">
    <source>
        <dbReference type="SAM" id="MobiDB-lite"/>
    </source>
</evidence>
<organism evidence="2 3">
    <name type="scientific">Coemansia erecta</name>
    <dbReference type="NCBI Taxonomy" id="147472"/>
    <lineage>
        <taxon>Eukaryota</taxon>
        <taxon>Fungi</taxon>
        <taxon>Fungi incertae sedis</taxon>
        <taxon>Zoopagomycota</taxon>
        <taxon>Kickxellomycotina</taxon>
        <taxon>Kickxellomycetes</taxon>
        <taxon>Kickxellales</taxon>
        <taxon>Kickxellaceae</taxon>
        <taxon>Coemansia</taxon>
    </lineage>
</organism>
<evidence type="ECO:0000313" key="3">
    <source>
        <dbReference type="Proteomes" id="UP001149813"/>
    </source>
</evidence>